<comment type="caution">
    <text evidence="1">The sequence shown here is derived from an EMBL/GenBank/DDBJ whole genome shotgun (WGS) entry which is preliminary data.</text>
</comment>
<dbReference type="Pfam" id="PF13669">
    <property type="entry name" value="Glyoxalase_4"/>
    <property type="match status" value="1"/>
</dbReference>
<dbReference type="Gene3D" id="3.10.180.10">
    <property type="entry name" value="2,3-Dihydroxybiphenyl 1,2-Dioxygenase, domain 1"/>
    <property type="match status" value="1"/>
</dbReference>
<protein>
    <submittedName>
        <fullName evidence="1">VOC family protein</fullName>
    </submittedName>
</protein>
<dbReference type="Proteomes" id="UP001652442">
    <property type="component" value="Unassembled WGS sequence"/>
</dbReference>
<reference evidence="1 2" key="1">
    <citation type="journal article" date="2021" name="ISME Commun">
        <title>Automated analysis of genomic sequences facilitates high-throughput and comprehensive description of bacteria.</title>
        <authorList>
            <person name="Hitch T.C.A."/>
        </authorList>
    </citation>
    <scope>NUCLEOTIDE SEQUENCE [LARGE SCALE GENOMIC DNA]</scope>
    <source>
        <strain evidence="1 2">Sanger_109</strain>
    </source>
</reference>
<name>A0ABT2TMI2_9FIRM</name>
<evidence type="ECO:0000313" key="2">
    <source>
        <dbReference type="Proteomes" id="UP001652442"/>
    </source>
</evidence>
<proteinExistence type="predicted"/>
<evidence type="ECO:0000313" key="1">
    <source>
        <dbReference type="EMBL" id="MCU6763432.1"/>
    </source>
</evidence>
<gene>
    <name evidence="1" type="ORF">OCV88_14045</name>
</gene>
<sequence length="157" mass="17754">MSKGKLTKIVHLGIMVEDVYKAAELYEREYGIGPWKYEVVEKVFANKIVNGRKGGIHMITAVCDCLGIELELFAPKENDEVFSDWLKLHGPMMHHIGFASQETFGEALAHARQISGRKPYLDIKMEDGVTPMLAYADLQKEMGILMEIHNEENSDGR</sequence>
<dbReference type="EMBL" id="JAOQJQ010000007">
    <property type="protein sequence ID" value="MCU6763432.1"/>
    <property type="molecule type" value="Genomic_DNA"/>
</dbReference>
<keyword evidence="2" id="KW-1185">Reference proteome</keyword>
<accession>A0ABT2TMI2</accession>
<dbReference type="SUPFAM" id="SSF54593">
    <property type="entry name" value="Glyoxalase/Bleomycin resistance protein/Dihydroxybiphenyl dioxygenase"/>
    <property type="match status" value="1"/>
</dbReference>
<dbReference type="InterPro" id="IPR029068">
    <property type="entry name" value="Glyas_Bleomycin-R_OHBP_Dase"/>
</dbReference>
<dbReference type="RefSeq" id="WP_158426076.1">
    <property type="nucleotide sequence ID" value="NZ_JAOQJQ010000007.1"/>
</dbReference>
<organism evidence="1 2">
    <name type="scientific">Brotonthovivens ammoniilytica</name>
    <dbReference type="NCBI Taxonomy" id="2981725"/>
    <lineage>
        <taxon>Bacteria</taxon>
        <taxon>Bacillati</taxon>
        <taxon>Bacillota</taxon>
        <taxon>Clostridia</taxon>
        <taxon>Lachnospirales</taxon>
        <taxon>Lachnospiraceae</taxon>
        <taxon>Brotonthovivens</taxon>
    </lineage>
</organism>